<evidence type="ECO:0000256" key="4">
    <source>
        <dbReference type="ARBA" id="ARBA00022676"/>
    </source>
</evidence>
<keyword evidence="5" id="KW-0808">Transferase</keyword>
<feature type="transmembrane region" description="Helical" evidence="11">
    <location>
        <begin position="1663"/>
        <end position="1685"/>
    </location>
</feature>
<protein>
    <recommendedName>
        <fullName evidence="3">1,3-beta-glucan synthase</fullName>
        <ecNumber evidence="3">2.4.1.34</ecNumber>
    </recommendedName>
</protein>
<evidence type="ECO:0000256" key="10">
    <source>
        <dbReference type="SAM" id="MobiDB-lite"/>
    </source>
</evidence>
<dbReference type="InterPro" id="IPR003440">
    <property type="entry name" value="Glyco_trans_48_dom"/>
</dbReference>
<feature type="domain" description="1,3-beta-glucan synthase component FKS1-like" evidence="12">
    <location>
        <begin position="375"/>
        <end position="471"/>
    </location>
</feature>
<evidence type="ECO:0000256" key="3">
    <source>
        <dbReference type="ARBA" id="ARBA00012589"/>
    </source>
</evidence>
<dbReference type="SMART" id="SM01205">
    <property type="entry name" value="FKS1_dom1"/>
    <property type="match status" value="1"/>
</dbReference>
<feature type="compositionally biased region" description="Gly residues" evidence="10">
    <location>
        <begin position="2123"/>
        <end position="2136"/>
    </location>
</feature>
<feature type="transmembrane region" description="Helical" evidence="11">
    <location>
        <begin position="189"/>
        <end position="213"/>
    </location>
</feature>
<evidence type="ECO:0000313" key="13">
    <source>
        <dbReference type="EMBL" id="CAE0667518.1"/>
    </source>
</evidence>
<evidence type="ECO:0000256" key="2">
    <source>
        <dbReference type="ARBA" id="ARBA00009040"/>
    </source>
</evidence>
<sequence>MVLAITDNDLRTSYIPIGGCIVGVLLSMLAHRFPRPWNAVVGAMVGWFGMLWFVSLNTSWDEVPIMLSVMGSLIGGLLALVLGATVGGIALGFSVAVLIIVLTGEALFTPGMLIEGGGFVLLFCMFGVLASLYRPVSTLIVGSACSGGLMSATCIDIYGKMNFYKLSTMFTIFTTPGVKLYTTCDMTCYYMLAIWGMLALLGTCVQFMTLALVPITKEEDPETTPAASGDIWTAVGGGEEPMSYLKRAQLSSNHLASLASDAEAEGEAKFNYLAPEDMPQPMKALSTTLTQVFSQMQKRFGFQPSSKRNQQEHLLMLITNSILRIDNPELTAQEKEQVAVDKVHAKLFDNYFKWCRHVQRDDTYTGGAKNQQTMRAKIENMSLALLIWGEAATIRHLPEALCFITYCMLKELRTTNQMNREPGSFMNCVIRPLYTEIAADKGDIHLKRRNYDDINEFFWTEKCFEYNYYSGEYSDSVTEESRTLAKALAGAKKTFLETRSWWRVILTFYPLLIFYVVGFHLLVCTAWVLNEVNSRFSSKHRDNIVMVSFVITLAFMLLAREFLSLVVTKGRETSRSERVGTTIRIVVKLGFAVVLCYYYYSVLRCDHSDCAENWIRFLITSSIFLLPVAGQVLAVAFPIIGRAGDAIMMSSGCKWMTNLWFPDYGRMFVGHNIQERDGDYFKYQLFWVLMVTWKMLISYNFQVKPCINPTLWIWAQFEFLSMPMRIIMIGVTWIPFFIVYLFDMYIWYAVWQGVAGLIVGMRNRIGQINKFSIIPYLFQEFPAAMGEKMFQTRRPEVLPDVVVDDNIRGGDLAMERKHHSSYGAVEDQEPAARSRANWHRFAIIWNEMIMDLRRADLLSHDEQFIFQFRWVDLAQRACFQTPLFVSTSSINASLTFVSAKAEQFAALKKEDETAQGTPVAVQQALIEYFSQSTRREAIWELWSLSMGLVRCLVPNDGPSGSHCRKELEEFAKALEDFARDSSDPFSVLLRTIELSRLSTLKPKLLNLVRGARLARSAWKQNRKAKARGGATGAGGSVNVKPTVSLPKTKSYGSMALQDMMQRKHYATSAHRKRYHPDIEKHLVLLKDQLRDLIKASKKLIQVKYEAGRMLADKLDWVNDAVQSAFGGSEEHINQLDDFFLSDMCDTVLNSLYTFLTVSNEFVPKNSSARRRILFFCNSLFMDLPDAPPIEQMHSLTTLTPFYSEDVLYSKAYLQKRTKQGFSVLLYLQTVYPAEWENFCERVGVKDADASIMDWAGDNLQMEVRLWATRRGQTLFRTVDGMMLYEKAISVLAELERVPQIASDLRNTLRGDPFDNQAGEDAKGATARPSPEALACLKYQYVVSAQVYGRQKEELDPKAADIEFLLREFPNLRVAYIDNRKEETKDGRVESKYYSCLIKAAPDPHRYHDSKDHHLGIPGSGDYNGTGGDLKGRAKSAAQMQGEADDEVDEDDQGVKIETVYRIELPGNPIIGEGKPENQNHALIFTRGEIVQAIDMNQEGYFEEAVKMRNLLEEFDRDDSRKHTTIVGFREHIFTGGLSSVANYMAMQEGCFVTLGQRVLHDPLKIRLHYGHPDLFDKLFYITRGGISKASKGINLSEDIFAGFNTVLRGGHVSFKEYIQCGKGRDVGLQQLYKFEGKLSCGNAMQALTRDMYRLCQSLDFLKLLSFFYGGIGFYISTLLAVWGLYAFCYQRVFISAFNLAMPKSFVGLDTVGYWIGTMGVLLTVPIICSIALERGAWKATTKVANMLVSGGPLFFMFHMGTKAHYFARTILSGGAKYRPTGRGFVADHTKFAELYRFYAQSHFSGGVEMVLLLILYGIMDKRVHHYAAVTWCAWAIVLSWLFAPLWLNPMMFEWETVVADAKDFVAWMGRPEGNGSRCWKTWWEEEVGFIDKLPSGSRFFLAVISLRHLAVAACIFHFLGLAPWNPIVLGCAGIMLMIYGFFAISNRRASAAQLCFFRGLRAVYITVTLCLFAILLLVDPPHKAIVRVSLEVFVGLIYLLTAFNTICVSFGYRPAAVQQLSCLFDYTVGLSLLAVVCFLAICVVPAWIQTRLLFHNAFSKGVLIDDLLKGGRNKKGIQETKQVVITRRMGRGRSPMPTSLMSPSAKPPLRPTYASETSSKTGAVGGPGGPAGGGAGDMPVDLSFISKN</sequence>
<feature type="transmembrane region" description="Helical" evidence="11">
    <location>
        <begin position="501"/>
        <end position="529"/>
    </location>
</feature>
<evidence type="ECO:0000256" key="11">
    <source>
        <dbReference type="SAM" id="Phobius"/>
    </source>
</evidence>
<dbReference type="GO" id="GO:0000148">
    <property type="term" value="C:1,3-beta-D-glucan synthase complex"/>
    <property type="evidence" value="ECO:0007669"/>
    <property type="project" value="InterPro"/>
</dbReference>
<feature type="transmembrane region" description="Helical" evidence="11">
    <location>
        <begin position="113"/>
        <end position="133"/>
    </location>
</feature>
<dbReference type="Pfam" id="PF02364">
    <property type="entry name" value="Glucan_synthase"/>
    <property type="match status" value="2"/>
</dbReference>
<feature type="transmembrane region" description="Helical" evidence="11">
    <location>
        <begin position="614"/>
        <end position="640"/>
    </location>
</feature>
<feature type="transmembrane region" description="Helical" evidence="11">
    <location>
        <begin position="1956"/>
        <end position="1978"/>
    </location>
</feature>
<evidence type="ECO:0000256" key="7">
    <source>
        <dbReference type="ARBA" id="ARBA00022989"/>
    </source>
</evidence>
<feature type="transmembrane region" description="Helical" evidence="11">
    <location>
        <begin position="1926"/>
        <end position="1944"/>
    </location>
</feature>
<dbReference type="GO" id="GO:0003843">
    <property type="term" value="F:1,3-beta-D-glucan synthase activity"/>
    <property type="evidence" value="ECO:0007669"/>
    <property type="project" value="UniProtKB-EC"/>
</dbReference>
<feature type="transmembrane region" description="Helical" evidence="11">
    <location>
        <begin position="583"/>
        <end position="602"/>
    </location>
</feature>
<reference evidence="13" key="1">
    <citation type="submission" date="2021-01" db="EMBL/GenBank/DDBJ databases">
        <authorList>
            <person name="Corre E."/>
            <person name="Pelletier E."/>
            <person name="Niang G."/>
            <person name="Scheremetjew M."/>
            <person name="Finn R."/>
            <person name="Kale V."/>
            <person name="Holt S."/>
            <person name="Cochrane G."/>
            <person name="Meng A."/>
            <person name="Brown T."/>
            <person name="Cohen L."/>
        </authorList>
    </citation>
    <scope>NUCLEOTIDE SEQUENCE</scope>
    <source>
        <strain evidence="13">CCCM811</strain>
    </source>
</reference>
<feature type="transmembrane region" description="Helical" evidence="11">
    <location>
        <begin position="1990"/>
        <end position="2011"/>
    </location>
</feature>
<evidence type="ECO:0000256" key="9">
    <source>
        <dbReference type="ARBA" id="ARBA00047777"/>
    </source>
</evidence>
<dbReference type="EMBL" id="HBIV01026708">
    <property type="protein sequence ID" value="CAE0667518.1"/>
    <property type="molecule type" value="Transcribed_RNA"/>
</dbReference>
<feature type="transmembrane region" description="Helical" evidence="11">
    <location>
        <begin position="12"/>
        <end position="30"/>
    </location>
</feature>
<accession>A0A7S3Z012</accession>
<evidence type="ECO:0000256" key="1">
    <source>
        <dbReference type="ARBA" id="ARBA00004141"/>
    </source>
</evidence>
<feature type="transmembrane region" description="Helical" evidence="11">
    <location>
        <begin position="74"/>
        <end position="101"/>
    </location>
</feature>
<comment type="catalytic activity">
    <reaction evidence="9">
        <text>[(1-&gt;3)-beta-D-glucosyl](n) + UDP-alpha-D-glucose = [(1-&gt;3)-beta-D-glucosyl](n+1) + UDP + H(+)</text>
        <dbReference type="Rhea" id="RHEA:21476"/>
        <dbReference type="Rhea" id="RHEA-COMP:11146"/>
        <dbReference type="Rhea" id="RHEA-COMP:14303"/>
        <dbReference type="ChEBI" id="CHEBI:15378"/>
        <dbReference type="ChEBI" id="CHEBI:37671"/>
        <dbReference type="ChEBI" id="CHEBI:58223"/>
        <dbReference type="ChEBI" id="CHEBI:58885"/>
        <dbReference type="EC" id="2.4.1.34"/>
    </reaction>
</comment>
<feature type="transmembrane region" description="Helical" evidence="11">
    <location>
        <begin position="37"/>
        <end position="54"/>
    </location>
</feature>
<evidence type="ECO:0000256" key="8">
    <source>
        <dbReference type="ARBA" id="ARBA00023136"/>
    </source>
</evidence>
<evidence type="ECO:0000256" key="5">
    <source>
        <dbReference type="ARBA" id="ARBA00022679"/>
    </source>
</evidence>
<feature type="transmembrane region" description="Helical" evidence="11">
    <location>
        <begin position="139"/>
        <end position="159"/>
    </location>
</feature>
<dbReference type="PANTHER" id="PTHR12741">
    <property type="entry name" value="LYST-INTERACTING PROTEIN LIP5 DOPAMINE RESPONSIVE PROTEIN DRG-1"/>
    <property type="match status" value="1"/>
</dbReference>
<feature type="region of interest" description="Disordered" evidence="10">
    <location>
        <begin position="2091"/>
        <end position="2148"/>
    </location>
</feature>
<dbReference type="Pfam" id="PF14288">
    <property type="entry name" value="FKS1_dom1"/>
    <property type="match status" value="1"/>
</dbReference>
<feature type="transmembrane region" description="Helical" evidence="11">
    <location>
        <begin position="544"/>
        <end position="563"/>
    </location>
</feature>
<keyword evidence="4" id="KW-0328">Glycosyltransferase</keyword>
<dbReference type="GO" id="GO:0006075">
    <property type="term" value="P:(1-&gt;3)-beta-D-glucan biosynthetic process"/>
    <property type="evidence" value="ECO:0007669"/>
    <property type="project" value="InterPro"/>
</dbReference>
<dbReference type="GO" id="GO:0005886">
    <property type="term" value="C:plasma membrane"/>
    <property type="evidence" value="ECO:0007669"/>
    <property type="project" value="TreeGrafter"/>
</dbReference>
<evidence type="ECO:0000256" key="6">
    <source>
        <dbReference type="ARBA" id="ARBA00022692"/>
    </source>
</evidence>
<dbReference type="EC" id="2.4.1.34" evidence="3"/>
<organism evidence="13">
    <name type="scientific">Lotharella globosa</name>
    <dbReference type="NCBI Taxonomy" id="91324"/>
    <lineage>
        <taxon>Eukaryota</taxon>
        <taxon>Sar</taxon>
        <taxon>Rhizaria</taxon>
        <taxon>Cercozoa</taxon>
        <taxon>Chlorarachniophyceae</taxon>
        <taxon>Lotharella</taxon>
    </lineage>
</organism>
<dbReference type="InterPro" id="IPR026899">
    <property type="entry name" value="FKS1-like_dom1"/>
</dbReference>
<feature type="transmembrane region" description="Helical" evidence="11">
    <location>
        <begin position="722"/>
        <end position="742"/>
    </location>
</feature>
<gene>
    <name evidence="13" type="ORF">LGLO00237_LOCUS19140</name>
</gene>
<comment type="subcellular location">
    <subcellularLocation>
        <location evidence="1">Membrane</location>
        <topology evidence="1">Multi-pass membrane protein</topology>
    </subcellularLocation>
</comment>
<feature type="transmembrane region" description="Helical" evidence="11">
    <location>
        <begin position="2023"/>
        <end position="2048"/>
    </location>
</feature>
<keyword evidence="8 11" id="KW-0472">Membrane</keyword>
<proteinExistence type="inferred from homology"/>
<keyword evidence="7 11" id="KW-1133">Transmembrane helix</keyword>
<feature type="transmembrane region" description="Helical" evidence="11">
    <location>
        <begin position="1711"/>
        <end position="1732"/>
    </location>
</feature>
<feature type="transmembrane region" description="Helical" evidence="11">
    <location>
        <begin position="1825"/>
        <end position="1847"/>
    </location>
</feature>
<keyword evidence="6 11" id="KW-0812">Transmembrane</keyword>
<name>A0A7S3Z012_9EUKA</name>
<evidence type="ECO:0000259" key="12">
    <source>
        <dbReference type="SMART" id="SM01205"/>
    </source>
</evidence>
<comment type="similarity">
    <text evidence="2">Belongs to the glycosyltransferase 48 family.</text>
</comment>
<dbReference type="PANTHER" id="PTHR12741:SF48">
    <property type="entry name" value="1,3-BETA-GLUCAN SYNTHASE COMPONENT FKS1-RELATED"/>
    <property type="match status" value="1"/>
</dbReference>
<feature type="transmembrane region" description="Helical" evidence="11">
    <location>
        <begin position="1797"/>
        <end position="1819"/>
    </location>
</feature>